<sequence>MLRHALDVQPVVAPLSPSDDDDDDSSKKLLCSEGCEETPAIDQECDQHSQRIITPP</sequence>
<dbReference type="EMBL" id="JAXCGZ010013521">
    <property type="protein sequence ID" value="KAK7072376.1"/>
    <property type="molecule type" value="Genomic_DNA"/>
</dbReference>
<comment type="caution">
    <text evidence="2">The sequence shown here is derived from an EMBL/GenBank/DDBJ whole genome shotgun (WGS) entry which is preliminary data.</text>
</comment>
<feature type="non-terminal residue" evidence="2">
    <location>
        <position position="56"/>
    </location>
</feature>
<dbReference type="AlphaFoldDB" id="A0AAN8WU49"/>
<keyword evidence="3" id="KW-1185">Reference proteome</keyword>
<feature type="region of interest" description="Disordered" evidence="1">
    <location>
        <begin position="1"/>
        <end position="29"/>
    </location>
</feature>
<protein>
    <submittedName>
        <fullName evidence="2">Uncharacterized protein</fullName>
    </submittedName>
</protein>
<name>A0AAN8WU49_HALRR</name>
<accession>A0AAN8WU49</accession>
<gene>
    <name evidence="2" type="ORF">SK128_012014</name>
</gene>
<organism evidence="2 3">
    <name type="scientific">Halocaridina rubra</name>
    <name type="common">Hawaiian red shrimp</name>
    <dbReference type="NCBI Taxonomy" id="373956"/>
    <lineage>
        <taxon>Eukaryota</taxon>
        <taxon>Metazoa</taxon>
        <taxon>Ecdysozoa</taxon>
        <taxon>Arthropoda</taxon>
        <taxon>Crustacea</taxon>
        <taxon>Multicrustacea</taxon>
        <taxon>Malacostraca</taxon>
        <taxon>Eumalacostraca</taxon>
        <taxon>Eucarida</taxon>
        <taxon>Decapoda</taxon>
        <taxon>Pleocyemata</taxon>
        <taxon>Caridea</taxon>
        <taxon>Atyoidea</taxon>
        <taxon>Atyidae</taxon>
        <taxon>Halocaridina</taxon>
    </lineage>
</organism>
<dbReference type="Proteomes" id="UP001381693">
    <property type="component" value="Unassembled WGS sequence"/>
</dbReference>
<reference evidence="2 3" key="1">
    <citation type="submission" date="2023-11" db="EMBL/GenBank/DDBJ databases">
        <title>Halocaridina rubra genome assembly.</title>
        <authorList>
            <person name="Smith C."/>
        </authorList>
    </citation>
    <scope>NUCLEOTIDE SEQUENCE [LARGE SCALE GENOMIC DNA]</scope>
    <source>
        <strain evidence="2">EP-1</strain>
        <tissue evidence="2">Whole</tissue>
    </source>
</reference>
<evidence type="ECO:0000256" key="1">
    <source>
        <dbReference type="SAM" id="MobiDB-lite"/>
    </source>
</evidence>
<proteinExistence type="predicted"/>
<evidence type="ECO:0000313" key="2">
    <source>
        <dbReference type="EMBL" id="KAK7072376.1"/>
    </source>
</evidence>
<evidence type="ECO:0000313" key="3">
    <source>
        <dbReference type="Proteomes" id="UP001381693"/>
    </source>
</evidence>